<gene>
    <name evidence="4" type="ORF">I0Q91_04615</name>
</gene>
<comment type="caution">
    <text evidence="4">The sequence shown here is derived from an EMBL/GenBank/DDBJ whole genome shotgun (WGS) entry which is preliminary data.</text>
</comment>
<dbReference type="Proteomes" id="UP000621436">
    <property type="component" value="Unassembled WGS sequence"/>
</dbReference>
<dbReference type="InterPro" id="IPR000086">
    <property type="entry name" value="NUDIX_hydrolase_dom"/>
</dbReference>
<evidence type="ECO:0000256" key="1">
    <source>
        <dbReference type="ARBA" id="ARBA00001946"/>
    </source>
</evidence>
<dbReference type="Gene3D" id="3.90.79.10">
    <property type="entry name" value="Nucleoside Triphosphate Pyrophosphohydrolase"/>
    <property type="match status" value="1"/>
</dbReference>
<protein>
    <submittedName>
        <fullName evidence="4">NUDIX domain-containing protein</fullName>
    </submittedName>
</protein>
<evidence type="ECO:0000256" key="2">
    <source>
        <dbReference type="ARBA" id="ARBA00022801"/>
    </source>
</evidence>
<dbReference type="Pfam" id="PF00293">
    <property type="entry name" value="NUDIX"/>
    <property type="match status" value="1"/>
</dbReference>
<dbReference type="PRINTS" id="PR00502">
    <property type="entry name" value="NUDIXFAMILY"/>
</dbReference>
<accession>A0A931AQS7</accession>
<feature type="domain" description="Nudix hydrolase" evidence="3">
    <location>
        <begin position="16"/>
        <end position="150"/>
    </location>
</feature>
<dbReference type="PROSITE" id="PS51462">
    <property type="entry name" value="NUDIX"/>
    <property type="match status" value="1"/>
</dbReference>
<dbReference type="PANTHER" id="PTHR43046:SF2">
    <property type="entry name" value="8-OXO-DGTP DIPHOSPHATASE-RELATED"/>
    <property type="match status" value="1"/>
</dbReference>
<proteinExistence type="predicted"/>
<dbReference type="InterPro" id="IPR015797">
    <property type="entry name" value="NUDIX_hydrolase-like_dom_sf"/>
</dbReference>
<keyword evidence="5" id="KW-1185">Reference proteome</keyword>
<dbReference type="AlphaFoldDB" id="A0A931AQS7"/>
<evidence type="ECO:0000313" key="4">
    <source>
        <dbReference type="EMBL" id="MBF8436354.1"/>
    </source>
</evidence>
<name>A0A931AQS7_9FIRM</name>
<organism evidence="4 5">
    <name type="scientific">Halonatronomonas betaini</name>
    <dbReference type="NCBI Taxonomy" id="2778430"/>
    <lineage>
        <taxon>Bacteria</taxon>
        <taxon>Bacillati</taxon>
        <taxon>Bacillota</taxon>
        <taxon>Clostridia</taxon>
        <taxon>Halanaerobiales</taxon>
        <taxon>Halarsenatibacteraceae</taxon>
        <taxon>Halonatronomonas</taxon>
    </lineage>
</organism>
<dbReference type="InterPro" id="IPR020476">
    <property type="entry name" value="Nudix_hydrolase"/>
</dbReference>
<dbReference type="PANTHER" id="PTHR43046">
    <property type="entry name" value="GDP-MANNOSE MANNOSYL HYDROLASE"/>
    <property type="match status" value="1"/>
</dbReference>
<dbReference type="EMBL" id="JADPIE010000002">
    <property type="protein sequence ID" value="MBF8436354.1"/>
    <property type="molecule type" value="Genomic_DNA"/>
</dbReference>
<dbReference type="SUPFAM" id="SSF55811">
    <property type="entry name" value="Nudix"/>
    <property type="match status" value="1"/>
</dbReference>
<comment type="cofactor">
    <cofactor evidence="1">
        <name>Mg(2+)</name>
        <dbReference type="ChEBI" id="CHEBI:18420"/>
    </cofactor>
</comment>
<dbReference type="RefSeq" id="WP_270453188.1">
    <property type="nucleotide sequence ID" value="NZ_JADPIE010000002.1"/>
</dbReference>
<dbReference type="GO" id="GO:0016787">
    <property type="term" value="F:hydrolase activity"/>
    <property type="evidence" value="ECO:0007669"/>
    <property type="project" value="UniProtKB-KW"/>
</dbReference>
<sequence>MSNYIDRLREQIGKTPIILVGASILARDDNGRVLLQYKCETGNWGLPGGTMRLGETIKETACRKLYEETGIKADNLKLTDIFSGEDFYDIDPDGDCTYNLIVLYEAFGVSDELISESEKSSLNVEYLYPEEVSNLELRSMKILNRIGIFSEDYIS</sequence>
<keyword evidence="2" id="KW-0378">Hydrolase</keyword>
<reference evidence="4" key="1">
    <citation type="submission" date="2020-11" db="EMBL/GenBank/DDBJ databases">
        <title>Halonatronomonas betainensis gen. nov., sp. nov. a novel haloalkaliphilic representative of the family Halanaerobiacae capable of betaine degradation.</title>
        <authorList>
            <person name="Boltyanskaya Y."/>
            <person name="Kevbrin V."/>
            <person name="Detkova E."/>
            <person name="Grouzdev D.S."/>
            <person name="Koziaeva V."/>
            <person name="Zhilina T."/>
        </authorList>
    </citation>
    <scope>NUCLEOTIDE SEQUENCE</scope>
    <source>
        <strain evidence="4">Z-7014</strain>
    </source>
</reference>
<evidence type="ECO:0000313" key="5">
    <source>
        <dbReference type="Proteomes" id="UP000621436"/>
    </source>
</evidence>
<evidence type="ECO:0000259" key="3">
    <source>
        <dbReference type="PROSITE" id="PS51462"/>
    </source>
</evidence>